<organism evidence="2 3">
    <name type="scientific">Pandoraea iniqua</name>
    <dbReference type="NCBI Taxonomy" id="2508288"/>
    <lineage>
        <taxon>Bacteria</taxon>
        <taxon>Pseudomonadati</taxon>
        <taxon>Pseudomonadota</taxon>
        <taxon>Betaproteobacteria</taxon>
        <taxon>Burkholderiales</taxon>
        <taxon>Burkholderiaceae</taxon>
        <taxon>Pandoraea</taxon>
    </lineage>
</organism>
<keyword evidence="1" id="KW-0472">Membrane</keyword>
<keyword evidence="1" id="KW-0812">Transmembrane</keyword>
<evidence type="ECO:0000313" key="2">
    <source>
        <dbReference type="EMBL" id="VVD97265.1"/>
    </source>
</evidence>
<feature type="transmembrane region" description="Helical" evidence="1">
    <location>
        <begin position="6"/>
        <end position="25"/>
    </location>
</feature>
<dbReference type="Proteomes" id="UP000333828">
    <property type="component" value="Unassembled WGS sequence"/>
</dbReference>
<keyword evidence="1" id="KW-1133">Transmembrane helix</keyword>
<keyword evidence="3" id="KW-1185">Reference proteome</keyword>
<accession>A0A5E4UB68</accession>
<name>A0A5E4UB68_9BURK</name>
<evidence type="ECO:0000313" key="3">
    <source>
        <dbReference type="Proteomes" id="UP000333828"/>
    </source>
</evidence>
<sequence>MADFRGAVGTLVSCGTAVLATSLPVDVFVNDVMPAPFVLPGAANLCHWIYVGVAFGHLVPPFVAVQVFRAAGVGFGDWVAYALHVGMAIFGIALAMRDAVQKHRTQRGKE</sequence>
<gene>
    <name evidence="2" type="ORF">PIN31115_01914</name>
</gene>
<protein>
    <submittedName>
        <fullName evidence="2">Uncharacterized protein</fullName>
    </submittedName>
</protein>
<reference evidence="2 3" key="1">
    <citation type="submission" date="2019-08" db="EMBL/GenBank/DDBJ databases">
        <authorList>
            <person name="Peeters C."/>
        </authorList>
    </citation>
    <scope>NUCLEOTIDE SEQUENCE [LARGE SCALE GENOMIC DNA]</scope>
    <source>
        <strain evidence="2 3">LMG 31115</strain>
    </source>
</reference>
<dbReference type="EMBL" id="CABPSI010000002">
    <property type="protein sequence ID" value="VVD97265.1"/>
    <property type="molecule type" value="Genomic_DNA"/>
</dbReference>
<evidence type="ECO:0000256" key="1">
    <source>
        <dbReference type="SAM" id="Phobius"/>
    </source>
</evidence>
<feature type="transmembrane region" description="Helical" evidence="1">
    <location>
        <begin position="78"/>
        <end position="96"/>
    </location>
</feature>
<dbReference type="AlphaFoldDB" id="A0A5E4UB68"/>
<proteinExistence type="predicted"/>